<keyword evidence="4" id="KW-1185">Reference proteome</keyword>
<dbReference type="AlphaFoldDB" id="A0A6A6BY33"/>
<dbReference type="PANTHER" id="PTHR38488:SF1">
    <property type="entry name" value="OXIDOREDUCTASE 9.5 KDA SUBUNIT, PUTATIVE (AFU_ORTHOLOGUE AFUA_5G08980)-RELATED"/>
    <property type="match status" value="1"/>
</dbReference>
<reference evidence="3" key="1">
    <citation type="journal article" date="2020" name="Stud. Mycol.">
        <title>101 Dothideomycetes genomes: a test case for predicting lifestyles and emergence of pathogens.</title>
        <authorList>
            <person name="Haridas S."/>
            <person name="Albert R."/>
            <person name="Binder M."/>
            <person name="Bloem J."/>
            <person name="Labutti K."/>
            <person name="Salamov A."/>
            <person name="Andreopoulos B."/>
            <person name="Baker S."/>
            <person name="Barry K."/>
            <person name="Bills G."/>
            <person name="Bluhm B."/>
            <person name="Cannon C."/>
            <person name="Castanera R."/>
            <person name="Culley D."/>
            <person name="Daum C."/>
            <person name="Ezra D."/>
            <person name="Gonzalez J."/>
            <person name="Henrissat B."/>
            <person name="Kuo A."/>
            <person name="Liang C."/>
            <person name="Lipzen A."/>
            <person name="Lutzoni F."/>
            <person name="Magnuson J."/>
            <person name="Mondo S."/>
            <person name="Nolan M."/>
            <person name="Ohm R."/>
            <person name="Pangilinan J."/>
            <person name="Park H.-J."/>
            <person name="Ramirez L."/>
            <person name="Alfaro M."/>
            <person name="Sun H."/>
            <person name="Tritt A."/>
            <person name="Yoshinaga Y."/>
            <person name="Zwiers L.-H."/>
            <person name="Turgeon B."/>
            <person name="Goodwin S."/>
            <person name="Spatafora J."/>
            <person name="Crous P."/>
            <person name="Grigoriev I."/>
        </authorList>
    </citation>
    <scope>NUCLEOTIDE SEQUENCE</scope>
    <source>
        <strain evidence="3">ATCC 36951</strain>
    </source>
</reference>
<gene>
    <name evidence="3" type="ORF">M409DRAFT_29853</name>
</gene>
<evidence type="ECO:0000256" key="1">
    <source>
        <dbReference type="SAM" id="MobiDB-lite"/>
    </source>
</evidence>
<proteinExistence type="predicted"/>
<keyword evidence="2" id="KW-1133">Transmembrane helix</keyword>
<dbReference type="InterPro" id="IPR039961">
    <property type="entry name" value="Nuo9.5"/>
</dbReference>
<evidence type="ECO:0008006" key="5">
    <source>
        <dbReference type="Google" id="ProtNLM"/>
    </source>
</evidence>
<keyword evidence="2" id="KW-0472">Membrane</keyword>
<dbReference type="EMBL" id="ML993634">
    <property type="protein sequence ID" value="KAF2159691.1"/>
    <property type="molecule type" value="Genomic_DNA"/>
</dbReference>
<name>A0A6A6BY33_ZASCE</name>
<dbReference type="CDD" id="cd22903">
    <property type="entry name" value="NI9M"/>
    <property type="match status" value="1"/>
</dbReference>
<evidence type="ECO:0000313" key="4">
    <source>
        <dbReference type="Proteomes" id="UP000799537"/>
    </source>
</evidence>
<feature type="region of interest" description="Disordered" evidence="1">
    <location>
        <begin position="55"/>
        <end position="75"/>
    </location>
</feature>
<sequence length="75" mass="8343">MAPVSFWSAPGSYIHWAARAKPAIFWSIVVGSMGPVFLVVVPPIRERLGDKKRPQIPLTYPIPRGPRQIPSGYDD</sequence>
<organism evidence="3 4">
    <name type="scientific">Zasmidium cellare ATCC 36951</name>
    <dbReference type="NCBI Taxonomy" id="1080233"/>
    <lineage>
        <taxon>Eukaryota</taxon>
        <taxon>Fungi</taxon>
        <taxon>Dikarya</taxon>
        <taxon>Ascomycota</taxon>
        <taxon>Pezizomycotina</taxon>
        <taxon>Dothideomycetes</taxon>
        <taxon>Dothideomycetidae</taxon>
        <taxon>Mycosphaerellales</taxon>
        <taxon>Mycosphaerellaceae</taxon>
        <taxon>Zasmidium</taxon>
    </lineage>
</organism>
<dbReference type="PANTHER" id="PTHR38488">
    <property type="entry name" value="OXIDOREDUCTASE 9.5 KDA SUBUNIT, PUTATIVE (AFU_ORTHOLOGUE AFUA_5G08980)-RELATED"/>
    <property type="match status" value="1"/>
</dbReference>
<dbReference type="OrthoDB" id="2093409at2759"/>
<dbReference type="Proteomes" id="UP000799537">
    <property type="component" value="Unassembled WGS sequence"/>
</dbReference>
<feature type="transmembrane region" description="Helical" evidence="2">
    <location>
        <begin position="23"/>
        <end position="44"/>
    </location>
</feature>
<dbReference type="GeneID" id="54562927"/>
<keyword evidence="2" id="KW-0812">Transmembrane</keyword>
<evidence type="ECO:0000313" key="3">
    <source>
        <dbReference type="EMBL" id="KAF2159691.1"/>
    </source>
</evidence>
<accession>A0A6A6BY33</accession>
<dbReference type="RefSeq" id="XP_033660580.1">
    <property type="nucleotide sequence ID" value="XM_033809655.1"/>
</dbReference>
<evidence type="ECO:0000256" key="2">
    <source>
        <dbReference type="SAM" id="Phobius"/>
    </source>
</evidence>
<protein>
    <recommendedName>
        <fullName evidence="5">NADH-ubiquinone oxidoreductase 9.5 kDa subunit</fullName>
    </recommendedName>
</protein>